<dbReference type="GO" id="GO:0000155">
    <property type="term" value="F:phosphorelay sensor kinase activity"/>
    <property type="evidence" value="ECO:0007669"/>
    <property type="project" value="InterPro"/>
</dbReference>
<dbReference type="AlphaFoldDB" id="A0AAW7R1X0"/>
<evidence type="ECO:0000256" key="9">
    <source>
        <dbReference type="SAM" id="Coils"/>
    </source>
</evidence>
<dbReference type="InterPro" id="IPR005467">
    <property type="entry name" value="His_kinase_dom"/>
</dbReference>
<dbReference type="GO" id="GO:0016020">
    <property type="term" value="C:membrane"/>
    <property type="evidence" value="ECO:0007669"/>
    <property type="project" value="InterPro"/>
</dbReference>
<comment type="catalytic activity">
    <reaction evidence="1">
        <text>ATP + protein L-histidine = ADP + protein N-phospho-L-histidine.</text>
        <dbReference type="EC" id="2.7.13.3"/>
    </reaction>
</comment>
<dbReference type="EC" id="2.7.13.3" evidence="2"/>
<evidence type="ECO:0000313" key="13">
    <source>
        <dbReference type="Proteomes" id="UP001169491"/>
    </source>
</evidence>
<dbReference type="GO" id="GO:0046983">
    <property type="term" value="F:protein dimerization activity"/>
    <property type="evidence" value="ECO:0007669"/>
    <property type="project" value="InterPro"/>
</dbReference>
<dbReference type="PROSITE" id="PS50109">
    <property type="entry name" value="HIS_KIN"/>
    <property type="match status" value="1"/>
</dbReference>
<evidence type="ECO:0000313" key="12">
    <source>
        <dbReference type="EMBL" id="MDN7130062.1"/>
    </source>
</evidence>
<dbReference type="InterPro" id="IPR003594">
    <property type="entry name" value="HATPase_dom"/>
</dbReference>
<dbReference type="RefSeq" id="WP_301774942.1">
    <property type="nucleotide sequence ID" value="NZ_JAGGJB010000006.1"/>
</dbReference>
<dbReference type="Pfam" id="PF02518">
    <property type="entry name" value="HATPase_c"/>
    <property type="match status" value="1"/>
</dbReference>
<dbReference type="Gene3D" id="1.20.5.1930">
    <property type="match status" value="1"/>
</dbReference>
<dbReference type="CDD" id="cd16917">
    <property type="entry name" value="HATPase_UhpB-NarQ-NarX-like"/>
    <property type="match status" value="1"/>
</dbReference>
<keyword evidence="4" id="KW-0808">Transferase</keyword>
<feature type="coiled-coil region" evidence="9">
    <location>
        <begin position="14"/>
        <end position="48"/>
    </location>
</feature>
<sequence length="250" mass="28240">MKRNEKPINDSLNFDELLTLLQQLREQQHSLQQQLRSEQTNLQQLAKRLWLQQEHDRARFARDLHDDLGQQLTGIATQLAAADDNPLCRELHQQVKHAIASTRTLARLMHPTLVHDLGLQAGIQWLNRQLLQPAGITLELDYGLSSRLDTDAELFLFRIVQEAMVNTVNYAQADRFELLLERSQSALLLIARDNGQGFDSQQVEAGVGLQGMQDRASAFGAEFTLRSAPGKGCEIQIQLPLHQAITPEEP</sequence>
<comment type="caution">
    <text evidence="11">The sequence shown here is derived from an EMBL/GenBank/DDBJ whole genome shotgun (WGS) entry which is preliminary data.</text>
</comment>
<feature type="domain" description="Histidine kinase" evidence="10">
    <location>
        <begin position="63"/>
        <end position="243"/>
    </location>
</feature>
<keyword evidence="6 11" id="KW-0418">Kinase</keyword>
<keyword evidence="5" id="KW-0547">Nucleotide-binding</keyword>
<proteinExistence type="predicted"/>
<name>A0AAW7R1X0_9GAMM</name>
<dbReference type="EMBL" id="JAGGJB010000006">
    <property type="protein sequence ID" value="MDN7125303.1"/>
    <property type="molecule type" value="Genomic_DNA"/>
</dbReference>
<dbReference type="InterPro" id="IPR050482">
    <property type="entry name" value="Sensor_HK_TwoCompSys"/>
</dbReference>
<evidence type="ECO:0000313" key="14">
    <source>
        <dbReference type="Proteomes" id="UP001169492"/>
    </source>
</evidence>
<dbReference type="Proteomes" id="UP001169491">
    <property type="component" value="Unassembled WGS sequence"/>
</dbReference>
<organism evidence="11 14">
    <name type="scientific">Pseudidiomarina terrestris</name>
    <dbReference type="NCBI Taxonomy" id="2820060"/>
    <lineage>
        <taxon>Bacteria</taxon>
        <taxon>Pseudomonadati</taxon>
        <taxon>Pseudomonadota</taxon>
        <taxon>Gammaproteobacteria</taxon>
        <taxon>Alteromonadales</taxon>
        <taxon>Idiomarinaceae</taxon>
        <taxon>Pseudidiomarina</taxon>
    </lineage>
</organism>
<dbReference type="SUPFAM" id="SSF55874">
    <property type="entry name" value="ATPase domain of HSP90 chaperone/DNA topoisomerase II/histidine kinase"/>
    <property type="match status" value="1"/>
</dbReference>
<keyword evidence="8" id="KW-0902">Two-component regulatory system</keyword>
<evidence type="ECO:0000256" key="1">
    <source>
        <dbReference type="ARBA" id="ARBA00000085"/>
    </source>
</evidence>
<dbReference type="InterPro" id="IPR011712">
    <property type="entry name" value="Sig_transdc_His_kin_sub3_dim/P"/>
</dbReference>
<dbReference type="SMART" id="SM00387">
    <property type="entry name" value="HATPase_c"/>
    <property type="match status" value="1"/>
</dbReference>
<reference evidence="13 14" key="1">
    <citation type="submission" date="2021-03" db="EMBL/GenBank/DDBJ databases">
        <title>Pseudidiomarina terrestris, a new bacterium isolated from saline soil.</title>
        <authorList>
            <person name="Galisteo C."/>
            <person name="De La Haba R."/>
            <person name="Sanchez-Porro C."/>
            <person name="Ventosa A."/>
        </authorList>
    </citation>
    <scope>NUCLEOTIDE SEQUENCE [LARGE SCALE GENOMIC DNA]</scope>
    <source>
        <strain evidence="11 14">1APP75-32.1</strain>
        <strain evidence="13">1APR75-15</strain>
        <strain evidence="12">1ASR75-15</strain>
    </source>
</reference>
<keyword evidence="7" id="KW-0067">ATP-binding</keyword>
<dbReference type="EMBL" id="JAGGJC010000004">
    <property type="protein sequence ID" value="MDN7130062.1"/>
    <property type="molecule type" value="Genomic_DNA"/>
</dbReference>
<evidence type="ECO:0000256" key="7">
    <source>
        <dbReference type="ARBA" id="ARBA00022840"/>
    </source>
</evidence>
<dbReference type="PANTHER" id="PTHR24421">
    <property type="entry name" value="NITRATE/NITRITE SENSOR PROTEIN NARX-RELATED"/>
    <property type="match status" value="1"/>
</dbReference>
<dbReference type="GO" id="GO:0005524">
    <property type="term" value="F:ATP binding"/>
    <property type="evidence" value="ECO:0007669"/>
    <property type="project" value="UniProtKB-KW"/>
</dbReference>
<accession>A0AAW7R1X0</accession>
<evidence type="ECO:0000259" key="10">
    <source>
        <dbReference type="PROSITE" id="PS50109"/>
    </source>
</evidence>
<dbReference type="Gene3D" id="3.30.565.10">
    <property type="entry name" value="Histidine kinase-like ATPase, C-terminal domain"/>
    <property type="match status" value="1"/>
</dbReference>
<protein>
    <recommendedName>
        <fullName evidence="2">histidine kinase</fullName>
        <ecNumber evidence="2">2.7.13.3</ecNumber>
    </recommendedName>
</protein>
<evidence type="ECO:0000256" key="4">
    <source>
        <dbReference type="ARBA" id="ARBA00022679"/>
    </source>
</evidence>
<keyword evidence="3" id="KW-0597">Phosphoprotein</keyword>
<evidence type="ECO:0000256" key="6">
    <source>
        <dbReference type="ARBA" id="ARBA00022777"/>
    </source>
</evidence>
<dbReference type="InterPro" id="IPR036890">
    <property type="entry name" value="HATPase_C_sf"/>
</dbReference>
<evidence type="ECO:0000313" key="11">
    <source>
        <dbReference type="EMBL" id="MDN7125303.1"/>
    </source>
</evidence>
<evidence type="ECO:0000256" key="5">
    <source>
        <dbReference type="ARBA" id="ARBA00022741"/>
    </source>
</evidence>
<gene>
    <name evidence="11" type="ORF">J6I90_10460</name>
    <name evidence="12" type="ORF">J6I92_09280</name>
</gene>
<keyword evidence="13" id="KW-1185">Reference proteome</keyword>
<dbReference type="Pfam" id="PF07730">
    <property type="entry name" value="HisKA_3"/>
    <property type="match status" value="1"/>
</dbReference>
<dbReference type="PANTHER" id="PTHR24421:SF10">
    <property type="entry name" value="NITRATE_NITRITE SENSOR PROTEIN NARQ"/>
    <property type="match status" value="1"/>
</dbReference>
<evidence type="ECO:0000256" key="8">
    <source>
        <dbReference type="ARBA" id="ARBA00023012"/>
    </source>
</evidence>
<dbReference type="Proteomes" id="UP001169492">
    <property type="component" value="Unassembled WGS sequence"/>
</dbReference>
<evidence type="ECO:0000256" key="3">
    <source>
        <dbReference type="ARBA" id="ARBA00022553"/>
    </source>
</evidence>
<evidence type="ECO:0000256" key="2">
    <source>
        <dbReference type="ARBA" id="ARBA00012438"/>
    </source>
</evidence>
<keyword evidence="9" id="KW-0175">Coiled coil</keyword>